<feature type="domain" description="DUF6589" evidence="1">
    <location>
        <begin position="333"/>
        <end position="636"/>
    </location>
</feature>
<evidence type="ECO:0000313" key="3">
    <source>
        <dbReference type="Proteomes" id="UP000053477"/>
    </source>
</evidence>
<proteinExistence type="predicted"/>
<organism evidence="2 3">
    <name type="scientific">Schizopora paradoxa</name>
    <dbReference type="NCBI Taxonomy" id="27342"/>
    <lineage>
        <taxon>Eukaryota</taxon>
        <taxon>Fungi</taxon>
        <taxon>Dikarya</taxon>
        <taxon>Basidiomycota</taxon>
        <taxon>Agaricomycotina</taxon>
        <taxon>Agaricomycetes</taxon>
        <taxon>Hymenochaetales</taxon>
        <taxon>Schizoporaceae</taxon>
        <taxon>Schizopora</taxon>
    </lineage>
</organism>
<protein>
    <recommendedName>
        <fullName evidence="1">DUF6589 domain-containing protein</fullName>
    </recommendedName>
</protein>
<reference evidence="2 3" key="1">
    <citation type="submission" date="2015-04" db="EMBL/GenBank/DDBJ databases">
        <title>Complete genome sequence of Schizopora paradoxa KUC8140, a cosmopolitan wood degrader in East Asia.</title>
        <authorList>
            <consortium name="DOE Joint Genome Institute"/>
            <person name="Min B."/>
            <person name="Park H."/>
            <person name="Jang Y."/>
            <person name="Kim J.-J."/>
            <person name="Kim K.H."/>
            <person name="Pangilinan J."/>
            <person name="Lipzen A."/>
            <person name="Riley R."/>
            <person name="Grigoriev I.V."/>
            <person name="Spatafora J.W."/>
            <person name="Choi I.-G."/>
        </authorList>
    </citation>
    <scope>NUCLEOTIDE SEQUENCE [LARGE SCALE GENOMIC DNA]</scope>
    <source>
        <strain evidence="2 3">KUC8140</strain>
    </source>
</reference>
<evidence type="ECO:0000313" key="2">
    <source>
        <dbReference type="EMBL" id="KLO13367.1"/>
    </source>
</evidence>
<name>A0A0H2RP30_9AGAM</name>
<dbReference type="STRING" id="27342.A0A0H2RP30"/>
<dbReference type="InterPro" id="IPR046496">
    <property type="entry name" value="DUF6589"/>
</dbReference>
<dbReference type="InParanoid" id="A0A0H2RP30"/>
<dbReference type="Proteomes" id="UP000053477">
    <property type="component" value="Unassembled WGS sequence"/>
</dbReference>
<sequence length="639" mass="73358">MLEEILESEDEDLDGIATRGRHAYTDLLQSAFDEKPDDSELVDAVRSVLHHMTSKGLDIVVFMRAFSWGSPGCISDHTIRQSRSLLMTSPHLSEILMRWYQPPRPAGSTNVRPRGAADALKNVMHEYFKNAIERELLCLYKLVYNSGKMMKEDEVTKVHIQELTERMELSAPTLWRLLVTVAQSRSQRKRNGKKSPEQIVTIILSMLLYSRNQHCNLLQKIFGMYFKYRQLAIRGFDVLHSLGITMSSSWATKNLSAISDDNMKTIAKYAEKLFMVLTYDNINIHRKVFEQRVNHQSHFDSGAAATAFVKLNEEPLRPSQIGDIKEARAKGITNPLSITDIFELENDASNALHPHIVHRVLKILLDSPEFDIKTYQDRDSPLFGSPTPIHPLPFGCDHAPIQFLLRTVHQEEASYDGNDKLIVEWLRQLQLTSREDLMKLGVEKIIPIVGDQLTVDRLRGLFKFRAEDSNSTERMEHLLVLFGWFHLLMIFAVSLHKQFYGTVASRGLAHDFTLLNKKGISKPVTKGPFHHHLDEAIHHRLEAHLQYSWQQSSGVTSLKELRKKTPEELVGLAEKIYLEYASTSALDKILEEPEENRDELHYQSVMWNRDSLHYRDGGSWLKRGTAGRWTLSAKRLFLT</sequence>
<accession>A0A0H2RP30</accession>
<gene>
    <name evidence="2" type="ORF">SCHPADRAFT_828171</name>
</gene>
<dbReference type="Pfam" id="PF20231">
    <property type="entry name" value="DUF6589"/>
    <property type="match status" value="1"/>
</dbReference>
<dbReference type="EMBL" id="KQ085961">
    <property type="protein sequence ID" value="KLO13367.1"/>
    <property type="molecule type" value="Genomic_DNA"/>
</dbReference>
<keyword evidence="3" id="KW-1185">Reference proteome</keyword>
<evidence type="ECO:0000259" key="1">
    <source>
        <dbReference type="Pfam" id="PF20231"/>
    </source>
</evidence>
<dbReference type="OrthoDB" id="3251235at2759"/>
<dbReference type="AlphaFoldDB" id="A0A0H2RP30"/>